<keyword evidence="1" id="KW-0645">Protease</keyword>
<dbReference type="GO" id="GO:0006508">
    <property type="term" value="P:proteolysis"/>
    <property type="evidence" value="ECO:0007669"/>
    <property type="project" value="UniProtKB-KW"/>
</dbReference>
<feature type="region of interest" description="Disordered" evidence="4">
    <location>
        <begin position="83"/>
        <end position="105"/>
    </location>
</feature>
<dbReference type="AlphaFoldDB" id="A0A974P106"/>
<dbReference type="InterPro" id="IPR023828">
    <property type="entry name" value="Peptidase_S8_Ser-AS"/>
</dbReference>
<evidence type="ECO:0008006" key="6">
    <source>
        <dbReference type="Google" id="ProtNLM"/>
    </source>
</evidence>
<proteinExistence type="predicted"/>
<gene>
    <name evidence="5" type="ORF">JKL49_14605</name>
</gene>
<sequence length="105" mass="11174">MARASTQGGYVALRGTSFAAPLVAGRLALDLSGPDRAGAARAITDLSRQATDLARAAPIPSTATAWWPSTFAPRLWRSARVTPCSRASERKKVKNVRMETPPPDV</sequence>
<keyword evidence="3" id="KW-0720">Serine protease</keyword>
<evidence type="ECO:0000313" key="5">
    <source>
        <dbReference type="EMBL" id="QQZ48703.1"/>
    </source>
</evidence>
<dbReference type="GO" id="GO:0004252">
    <property type="term" value="F:serine-type endopeptidase activity"/>
    <property type="evidence" value="ECO:0007669"/>
    <property type="project" value="InterPro"/>
</dbReference>
<evidence type="ECO:0000256" key="4">
    <source>
        <dbReference type="SAM" id="MobiDB-lite"/>
    </source>
</evidence>
<dbReference type="PROSITE" id="PS00138">
    <property type="entry name" value="SUBTILASE_SER"/>
    <property type="match status" value="1"/>
</dbReference>
<name>A0A974P106_9CAUL</name>
<evidence type="ECO:0000256" key="2">
    <source>
        <dbReference type="ARBA" id="ARBA00022801"/>
    </source>
</evidence>
<dbReference type="Gene3D" id="3.40.50.200">
    <property type="entry name" value="Peptidase S8/S53 domain"/>
    <property type="match status" value="1"/>
</dbReference>
<accession>A0A974P106</accession>
<dbReference type="EMBL" id="CP068570">
    <property type="protein sequence ID" value="QQZ48703.1"/>
    <property type="molecule type" value="Genomic_DNA"/>
</dbReference>
<dbReference type="SUPFAM" id="SSF52743">
    <property type="entry name" value="Subtilisin-like"/>
    <property type="match status" value="1"/>
</dbReference>
<reference evidence="5" key="1">
    <citation type="submission" date="2021-01" db="EMBL/GenBank/DDBJ databases">
        <title>Genome sequence of Phenylobacterium sp. 20VBR1 isolated from a valley glaceir, Ny-Alesund, Svalbard.</title>
        <authorList>
            <person name="Thomas F.A."/>
            <person name="Krishnan K.P."/>
            <person name="Sinha R.K."/>
        </authorList>
    </citation>
    <scope>NUCLEOTIDE SEQUENCE</scope>
    <source>
        <strain evidence="5">20VBR1</strain>
    </source>
</reference>
<keyword evidence="2" id="KW-0378">Hydrolase</keyword>
<dbReference type="InterPro" id="IPR036852">
    <property type="entry name" value="Peptidase_S8/S53_dom_sf"/>
</dbReference>
<protein>
    <recommendedName>
        <fullName evidence="6">Peptidase S8/S53 domain-containing protein</fullName>
    </recommendedName>
</protein>
<organism evidence="5">
    <name type="scientific">Phenylobacterium glaciei</name>
    <dbReference type="NCBI Taxonomy" id="2803784"/>
    <lineage>
        <taxon>Bacteria</taxon>
        <taxon>Pseudomonadati</taxon>
        <taxon>Pseudomonadota</taxon>
        <taxon>Alphaproteobacteria</taxon>
        <taxon>Caulobacterales</taxon>
        <taxon>Caulobacteraceae</taxon>
        <taxon>Phenylobacterium</taxon>
    </lineage>
</organism>
<evidence type="ECO:0000256" key="1">
    <source>
        <dbReference type="ARBA" id="ARBA00022670"/>
    </source>
</evidence>
<evidence type="ECO:0000256" key="3">
    <source>
        <dbReference type="ARBA" id="ARBA00022825"/>
    </source>
</evidence>